<evidence type="ECO:0000313" key="3">
    <source>
        <dbReference type="Proteomes" id="UP000322499"/>
    </source>
</evidence>
<evidence type="ECO:0000256" key="1">
    <source>
        <dbReference type="SAM" id="Phobius"/>
    </source>
</evidence>
<dbReference type="EMBL" id="VNHW01000008">
    <property type="protein sequence ID" value="TYP86881.1"/>
    <property type="molecule type" value="Genomic_DNA"/>
</dbReference>
<proteinExistence type="predicted"/>
<reference evidence="2 3" key="1">
    <citation type="submission" date="2019-07" db="EMBL/GenBank/DDBJ databases">
        <title>Genomic Encyclopedia of Archaeal and Bacterial Type Strains, Phase II (KMG-II): from individual species to whole genera.</title>
        <authorList>
            <person name="Goeker M."/>
        </authorList>
    </citation>
    <scope>NUCLEOTIDE SEQUENCE [LARGE SCALE GENOMIC DNA]</scope>
    <source>
        <strain evidence="2 3">DSM 46842</strain>
    </source>
</reference>
<comment type="caution">
    <text evidence="2">The sequence shown here is derived from an EMBL/GenBank/DDBJ whole genome shotgun (WGS) entry which is preliminary data.</text>
</comment>
<keyword evidence="3" id="KW-1185">Reference proteome</keyword>
<feature type="transmembrane region" description="Helical" evidence="1">
    <location>
        <begin position="135"/>
        <end position="155"/>
    </location>
</feature>
<feature type="transmembrane region" description="Helical" evidence="1">
    <location>
        <begin position="64"/>
        <end position="87"/>
    </location>
</feature>
<name>A0A5S5CSV4_9ACTN</name>
<keyword evidence="1" id="KW-0812">Transmembrane</keyword>
<dbReference type="AlphaFoldDB" id="A0A5S5CSV4"/>
<feature type="transmembrane region" description="Helical" evidence="1">
    <location>
        <begin position="34"/>
        <end position="52"/>
    </location>
</feature>
<sequence>MAGELTQLAYDEARAALREQDATLTSVRNRATGLLGAAAVATSFSTTVGLLNVDPARGGVLPTWAGWVLLFSVALIGVGVMVVLWPAPDWNFGPSARKLLDSVGAETDVVMQAATRAMIAGMASNDRRLERRMTAYRASVVVLMAQLVLLVLAMIQAQG</sequence>
<dbReference type="RefSeq" id="WP_166533688.1">
    <property type="nucleotide sequence ID" value="NZ_VNHW01000008.1"/>
</dbReference>
<organism evidence="2 3">
    <name type="scientific">Blastococcus xanthinilyticus</name>
    <dbReference type="NCBI Taxonomy" id="1564164"/>
    <lineage>
        <taxon>Bacteria</taxon>
        <taxon>Bacillati</taxon>
        <taxon>Actinomycetota</taxon>
        <taxon>Actinomycetes</taxon>
        <taxon>Geodermatophilales</taxon>
        <taxon>Geodermatophilaceae</taxon>
        <taxon>Blastococcus</taxon>
    </lineage>
</organism>
<protein>
    <recommendedName>
        <fullName evidence="4">Integral membrane plasmid transfer protein</fullName>
    </recommendedName>
</protein>
<evidence type="ECO:0000313" key="2">
    <source>
        <dbReference type="EMBL" id="TYP86881.1"/>
    </source>
</evidence>
<dbReference type="Proteomes" id="UP000322499">
    <property type="component" value="Unassembled WGS sequence"/>
</dbReference>
<evidence type="ECO:0008006" key="4">
    <source>
        <dbReference type="Google" id="ProtNLM"/>
    </source>
</evidence>
<keyword evidence="1" id="KW-0472">Membrane</keyword>
<keyword evidence="1" id="KW-1133">Transmembrane helix</keyword>
<gene>
    <name evidence="2" type="ORF">BD833_108166</name>
</gene>
<accession>A0A5S5CSV4</accession>